<evidence type="ECO:0000313" key="2">
    <source>
        <dbReference type="EMBL" id="RPB26471.1"/>
    </source>
</evidence>
<feature type="compositionally biased region" description="Basic and acidic residues" evidence="1">
    <location>
        <begin position="277"/>
        <end position="286"/>
    </location>
</feature>
<dbReference type="Proteomes" id="UP000267821">
    <property type="component" value="Unassembled WGS sequence"/>
</dbReference>
<organism evidence="2 3">
    <name type="scientific">Terfezia boudieri ATCC MYA-4762</name>
    <dbReference type="NCBI Taxonomy" id="1051890"/>
    <lineage>
        <taxon>Eukaryota</taxon>
        <taxon>Fungi</taxon>
        <taxon>Dikarya</taxon>
        <taxon>Ascomycota</taxon>
        <taxon>Pezizomycotina</taxon>
        <taxon>Pezizomycetes</taxon>
        <taxon>Pezizales</taxon>
        <taxon>Pezizaceae</taxon>
        <taxon>Terfezia</taxon>
    </lineage>
</organism>
<evidence type="ECO:0000256" key="1">
    <source>
        <dbReference type="SAM" id="MobiDB-lite"/>
    </source>
</evidence>
<feature type="region of interest" description="Disordered" evidence="1">
    <location>
        <begin position="181"/>
        <end position="200"/>
    </location>
</feature>
<proteinExistence type="predicted"/>
<dbReference type="OrthoDB" id="6255506at2759"/>
<feature type="region of interest" description="Disordered" evidence="1">
    <location>
        <begin position="27"/>
        <end position="47"/>
    </location>
</feature>
<gene>
    <name evidence="2" type="ORF">L211DRAFT_679607</name>
</gene>
<feature type="compositionally biased region" description="Polar residues" evidence="1">
    <location>
        <begin position="99"/>
        <end position="111"/>
    </location>
</feature>
<feature type="compositionally biased region" description="Low complexity" evidence="1">
    <location>
        <begin position="139"/>
        <end position="148"/>
    </location>
</feature>
<accession>A0A3N4M0L0</accession>
<feature type="region of interest" description="Disordered" evidence="1">
    <location>
        <begin position="99"/>
        <end position="120"/>
    </location>
</feature>
<feature type="region of interest" description="Disordered" evidence="1">
    <location>
        <begin position="228"/>
        <end position="337"/>
    </location>
</feature>
<name>A0A3N4M0L0_9PEZI</name>
<protein>
    <submittedName>
        <fullName evidence="2">Uncharacterized protein</fullName>
    </submittedName>
</protein>
<feature type="region of interest" description="Disordered" evidence="1">
    <location>
        <begin position="364"/>
        <end position="422"/>
    </location>
</feature>
<evidence type="ECO:0000313" key="3">
    <source>
        <dbReference type="Proteomes" id="UP000267821"/>
    </source>
</evidence>
<dbReference type="STRING" id="1051890.A0A3N4M0L0"/>
<feature type="compositionally biased region" description="Polar residues" evidence="1">
    <location>
        <begin position="31"/>
        <end position="47"/>
    </location>
</feature>
<sequence length="495" mass="53217">MNLPPQIIKVKRRRDEDPIQALVVNKKIRGSTDSGPESSTSWLSPGSTVYRLQRTEGRGGEVEVPEEGGLEIPIVRNTVSETVTAAATAPRPVATNASLSVHTPTMGSTTPTKRKGAPESPLMMMGVPGIDRTPPTPSPTQTTIPTTTAGVASRHGHPPGGKDNASLLKVPQPRRYHLAHRMSHKRGSTPGSPVKWGTGSPKKSAVFMEGDGSGVGFPVGLSVGGAAGVHREKKRRRERKEELRVMLSRESLKEKGKTQAETMPVPSTRKRPNVNPLEKKQNEERKRKLLGKMGTLEPIPSENGMDVDTPKVPQQTKPVESSRGKDAHKHPVRDNIDNSDYELSKQLQSMVLAYLNDQDGITNLPTTPTVTTRKKPGSRQQKIIGGGVGGGRWEKVDRPTGMRRSRSARSESDAGLTATEDESELSESEYVYDVYVKQTVEHKKLVSAAGAAVASVAAGALVDAESQLSGIQPGEYGVLVSVSASSSLGHKCRAY</sequence>
<feature type="region of interest" description="Disordered" evidence="1">
    <location>
        <begin position="132"/>
        <end position="167"/>
    </location>
</feature>
<dbReference type="InParanoid" id="A0A3N4M0L0"/>
<keyword evidence="3" id="KW-1185">Reference proteome</keyword>
<reference evidence="2 3" key="1">
    <citation type="journal article" date="2018" name="Nat. Ecol. Evol.">
        <title>Pezizomycetes genomes reveal the molecular basis of ectomycorrhizal truffle lifestyle.</title>
        <authorList>
            <person name="Murat C."/>
            <person name="Payen T."/>
            <person name="Noel B."/>
            <person name="Kuo A."/>
            <person name="Morin E."/>
            <person name="Chen J."/>
            <person name="Kohler A."/>
            <person name="Krizsan K."/>
            <person name="Balestrini R."/>
            <person name="Da Silva C."/>
            <person name="Montanini B."/>
            <person name="Hainaut M."/>
            <person name="Levati E."/>
            <person name="Barry K.W."/>
            <person name="Belfiori B."/>
            <person name="Cichocki N."/>
            <person name="Clum A."/>
            <person name="Dockter R.B."/>
            <person name="Fauchery L."/>
            <person name="Guy J."/>
            <person name="Iotti M."/>
            <person name="Le Tacon F."/>
            <person name="Lindquist E.A."/>
            <person name="Lipzen A."/>
            <person name="Malagnac F."/>
            <person name="Mello A."/>
            <person name="Molinier V."/>
            <person name="Miyauchi S."/>
            <person name="Poulain J."/>
            <person name="Riccioni C."/>
            <person name="Rubini A."/>
            <person name="Sitrit Y."/>
            <person name="Splivallo R."/>
            <person name="Traeger S."/>
            <person name="Wang M."/>
            <person name="Zifcakova L."/>
            <person name="Wipf D."/>
            <person name="Zambonelli A."/>
            <person name="Paolocci F."/>
            <person name="Nowrousian M."/>
            <person name="Ottonello S."/>
            <person name="Baldrian P."/>
            <person name="Spatafora J.W."/>
            <person name="Henrissat B."/>
            <person name="Nagy L.G."/>
            <person name="Aury J.M."/>
            <person name="Wincker P."/>
            <person name="Grigoriev I.V."/>
            <person name="Bonfante P."/>
            <person name="Martin F.M."/>
        </authorList>
    </citation>
    <scope>NUCLEOTIDE SEQUENCE [LARGE SCALE GENOMIC DNA]</scope>
    <source>
        <strain evidence="2 3">ATCC MYA-4762</strain>
    </source>
</reference>
<dbReference type="EMBL" id="ML121534">
    <property type="protein sequence ID" value="RPB26471.1"/>
    <property type="molecule type" value="Genomic_DNA"/>
</dbReference>
<dbReference type="AlphaFoldDB" id="A0A3N4M0L0"/>